<protein>
    <submittedName>
        <fullName evidence="2">Uncharacterized protein</fullName>
    </submittedName>
</protein>
<keyword evidence="3" id="KW-1185">Reference proteome</keyword>
<evidence type="ECO:0000313" key="2">
    <source>
        <dbReference type="EMBL" id="BCD46009.1"/>
    </source>
</evidence>
<dbReference type="EMBL" id="AP023036">
    <property type="protein sequence ID" value="BCD46009.1"/>
    <property type="molecule type" value="Genomic_DNA"/>
</dbReference>
<evidence type="ECO:0000256" key="1">
    <source>
        <dbReference type="SAM" id="MobiDB-lite"/>
    </source>
</evidence>
<evidence type="ECO:0000313" key="3">
    <source>
        <dbReference type="Proteomes" id="UP000509742"/>
    </source>
</evidence>
<organism evidence="2 3">
    <name type="scientific">Helicobacter suis</name>
    <dbReference type="NCBI Taxonomy" id="104628"/>
    <lineage>
        <taxon>Bacteria</taxon>
        <taxon>Pseudomonadati</taxon>
        <taxon>Campylobacterota</taxon>
        <taxon>Epsilonproteobacteria</taxon>
        <taxon>Campylobacterales</taxon>
        <taxon>Helicobacteraceae</taxon>
        <taxon>Helicobacter</taxon>
    </lineage>
</organism>
<dbReference type="Proteomes" id="UP000509742">
    <property type="component" value="Chromosome"/>
</dbReference>
<feature type="region of interest" description="Disordered" evidence="1">
    <location>
        <begin position="19"/>
        <end position="40"/>
    </location>
</feature>
<accession>A0ABM7L009</accession>
<name>A0ABM7L009_9HELI</name>
<proteinExistence type="predicted"/>
<sequence>MGKILEVLKITGATQAPVKITTPTPIPMNKRTKTPHRRANRGLKEKVIGGCKSPIALEGKISIFHNWGIHVRNTHRDFNP</sequence>
<feature type="compositionally biased region" description="Basic residues" evidence="1">
    <location>
        <begin position="30"/>
        <end position="40"/>
    </location>
</feature>
<gene>
    <name evidence="2" type="ORF">NHP190020_10480</name>
</gene>
<reference evidence="2 3" key="1">
    <citation type="submission" date="2020-04" db="EMBL/GenBank/DDBJ databases">
        <title>Genomic analysis of gastric non-Helicobacter pylori Helicobacters isolated in Japan.</title>
        <authorList>
            <person name="Suzuki M."/>
            <person name="Rimbara E."/>
        </authorList>
    </citation>
    <scope>NUCLEOTIDE SEQUENCE [LARGE SCALE GENOMIC DNA]</scope>
    <source>
        <strain evidence="2 3">NHP19-0020</strain>
    </source>
</reference>